<organism evidence="2 3">
    <name type="scientific">Dictyobacter vulcani</name>
    <dbReference type="NCBI Taxonomy" id="2607529"/>
    <lineage>
        <taxon>Bacteria</taxon>
        <taxon>Bacillati</taxon>
        <taxon>Chloroflexota</taxon>
        <taxon>Ktedonobacteria</taxon>
        <taxon>Ktedonobacterales</taxon>
        <taxon>Dictyobacteraceae</taxon>
        <taxon>Dictyobacter</taxon>
    </lineage>
</organism>
<keyword evidence="3" id="KW-1185">Reference proteome</keyword>
<dbReference type="EMBL" id="BKZW01000001">
    <property type="protein sequence ID" value="GER86870.1"/>
    <property type="molecule type" value="Genomic_DNA"/>
</dbReference>
<name>A0A5J4KKF7_9CHLR</name>
<comment type="caution">
    <text evidence="2">The sequence shown here is derived from an EMBL/GenBank/DDBJ whole genome shotgun (WGS) entry which is preliminary data.</text>
</comment>
<keyword evidence="1" id="KW-0812">Transmembrane</keyword>
<reference evidence="2 3" key="1">
    <citation type="submission" date="2019-10" db="EMBL/GenBank/DDBJ databases">
        <title>Dictyobacter vulcani sp. nov., within the class Ktedonobacteria, isolated from soil of volcanic Mt. Zao.</title>
        <authorList>
            <person name="Zheng Y."/>
            <person name="Wang C.M."/>
            <person name="Sakai Y."/>
            <person name="Abe K."/>
            <person name="Yokota A."/>
            <person name="Yabe S."/>
        </authorList>
    </citation>
    <scope>NUCLEOTIDE SEQUENCE [LARGE SCALE GENOMIC DNA]</scope>
    <source>
        <strain evidence="2 3">W12</strain>
    </source>
</reference>
<evidence type="ECO:0000313" key="3">
    <source>
        <dbReference type="Proteomes" id="UP000326912"/>
    </source>
</evidence>
<proteinExistence type="predicted"/>
<evidence type="ECO:0000313" key="2">
    <source>
        <dbReference type="EMBL" id="GER86870.1"/>
    </source>
</evidence>
<keyword evidence="1" id="KW-1133">Transmembrane helix</keyword>
<feature type="transmembrane region" description="Helical" evidence="1">
    <location>
        <begin position="34"/>
        <end position="57"/>
    </location>
</feature>
<dbReference type="AlphaFoldDB" id="A0A5J4KKF7"/>
<keyword evidence="1" id="KW-0472">Membrane</keyword>
<accession>A0A5J4KKF7</accession>
<dbReference type="Proteomes" id="UP000326912">
    <property type="component" value="Unassembled WGS sequence"/>
</dbReference>
<evidence type="ECO:0000256" key="1">
    <source>
        <dbReference type="SAM" id="Phobius"/>
    </source>
</evidence>
<sequence length="59" mass="6895">MAREKVLERTKQQQAYSTFSEDSSSGKWQLSRQASILVSLAFIIMIIVVLVVLYHFYFH</sequence>
<protein>
    <submittedName>
        <fullName evidence="2">Uncharacterized protein</fullName>
    </submittedName>
</protein>
<gene>
    <name evidence="2" type="ORF">KDW_10320</name>
</gene>